<evidence type="ECO:0000313" key="1">
    <source>
        <dbReference type="EMBL" id="GBM39015.1"/>
    </source>
</evidence>
<reference evidence="1 2" key="1">
    <citation type="journal article" date="2019" name="Sci. Rep.">
        <title>Orb-weaving spider Araneus ventricosus genome elucidates the spidroin gene catalogue.</title>
        <authorList>
            <person name="Kono N."/>
            <person name="Nakamura H."/>
            <person name="Ohtoshi R."/>
            <person name="Moran D.A.P."/>
            <person name="Shinohara A."/>
            <person name="Yoshida Y."/>
            <person name="Fujiwara M."/>
            <person name="Mori M."/>
            <person name="Tomita M."/>
            <person name="Arakawa K."/>
        </authorList>
    </citation>
    <scope>NUCLEOTIDE SEQUENCE [LARGE SCALE GENOMIC DNA]</scope>
</reference>
<sequence length="108" mass="12618">MKGRFTFRVWSYSRSTQTPSINPVFLLGRRVNIQFCSFEGIVPRIQWAVLSRKRMASNDMGVRPRAGVGNLYRFCSTSGRVLLFISGGRSQRRNRLWLPFEVKRFLRS</sequence>
<protein>
    <submittedName>
        <fullName evidence="1">Uncharacterized protein</fullName>
    </submittedName>
</protein>
<accession>A0A4Y2FFD1</accession>
<evidence type="ECO:0000313" key="2">
    <source>
        <dbReference type="Proteomes" id="UP000499080"/>
    </source>
</evidence>
<name>A0A4Y2FFD1_ARAVE</name>
<keyword evidence="2" id="KW-1185">Reference proteome</keyword>
<gene>
    <name evidence="1" type="ORF">AVEN_70194_1</name>
</gene>
<dbReference type="Proteomes" id="UP000499080">
    <property type="component" value="Unassembled WGS sequence"/>
</dbReference>
<dbReference type="AlphaFoldDB" id="A0A4Y2FFD1"/>
<dbReference type="EMBL" id="BGPR01000882">
    <property type="protein sequence ID" value="GBM39015.1"/>
    <property type="molecule type" value="Genomic_DNA"/>
</dbReference>
<proteinExistence type="predicted"/>
<organism evidence="1 2">
    <name type="scientific">Araneus ventricosus</name>
    <name type="common">Orbweaver spider</name>
    <name type="synonym">Epeira ventricosa</name>
    <dbReference type="NCBI Taxonomy" id="182803"/>
    <lineage>
        <taxon>Eukaryota</taxon>
        <taxon>Metazoa</taxon>
        <taxon>Ecdysozoa</taxon>
        <taxon>Arthropoda</taxon>
        <taxon>Chelicerata</taxon>
        <taxon>Arachnida</taxon>
        <taxon>Araneae</taxon>
        <taxon>Araneomorphae</taxon>
        <taxon>Entelegynae</taxon>
        <taxon>Araneoidea</taxon>
        <taxon>Araneidae</taxon>
        <taxon>Araneus</taxon>
    </lineage>
</organism>
<comment type="caution">
    <text evidence="1">The sequence shown here is derived from an EMBL/GenBank/DDBJ whole genome shotgun (WGS) entry which is preliminary data.</text>
</comment>